<keyword evidence="5 8" id="KW-0646">Protease inhibitor</keyword>
<comment type="similarity">
    <text evidence="2 8">Belongs to the protease inhibitor I16 (SSI) family.</text>
</comment>
<dbReference type="InterPro" id="IPR023549">
    <property type="entry name" value="Subtilisin_inhibitor"/>
</dbReference>
<dbReference type="GO" id="GO:0005576">
    <property type="term" value="C:extracellular region"/>
    <property type="evidence" value="ECO:0007669"/>
    <property type="project" value="UniProtKB-SubCell"/>
</dbReference>
<evidence type="ECO:0000259" key="10">
    <source>
        <dbReference type="Pfam" id="PF00720"/>
    </source>
</evidence>
<evidence type="ECO:0000256" key="8">
    <source>
        <dbReference type="RuleBase" id="RU003471"/>
    </source>
</evidence>
<protein>
    <recommendedName>
        <fullName evidence="10">Subtilisin inhibitor domain-containing protein</fullName>
    </recommendedName>
</protein>
<evidence type="ECO:0000256" key="1">
    <source>
        <dbReference type="ARBA" id="ARBA00004613"/>
    </source>
</evidence>
<dbReference type="Proteomes" id="UP000533598">
    <property type="component" value="Unassembled WGS sequence"/>
</dbReference>
<evidence type="ECO:0000256" key="5">
    <source>
        <dbReference type="ARBA" id="ARBA00022690"/>
    </source>
</evidence>
<dbReference type="PRINTS" id="PR00294">
    <property type="entry name" value="SSBTLNINHBTR"/>
</dbReference>
<proteinExistence type="inferred from homology"/>
<dbReference type="InterPro" id="IPR036819">
    <property type="entry name" value="Subtilisin_inhibitor-like_sf"/>
</dbReference>
<dbReference type="AlphaFoldDB" id="A0A7W7C8A7"/>
<comment type="subunit">
    <text evidence="3">Homodimer.</text>
</comment>
<name>A0A7W7C8A7_9PSEU</name>
<evidence type="ECO:0000313" key="12">
    <source>
        <dbReference type="Proteomes" id="UP000533598"/>
    </source>
</evidence>
<organism evidence="11 12">
    <name type="scientific">Crossiella cryophila</name>
    <dbReference type="NCBI Taxonomy" id="43355"/>
    <lineage>
        <taxon>Bacteria</taxon>
        <taxon>Bacillati</taxon>
        <taxon>Actinomycetota</taxon>
        <taxon>Actinomycetes</taxon>
        <taxon>Pseudonocardiales</taxon>
        <taxon>Pseudonocardiaceae</taxon>
        <taxon>Crossiella</taxon>
    </lineage>
</organism>
<dbReference type="Pfam" id="PF00720">
    <property type="entry name" value="SSI"/>
    <property type="match status" value="1"/>
</dbReference>
<evidence type="ECO:0000256" key="7">
    <source>
        <dbReference type="ARBA" id="ARBA00023157"/>
    </source>
</evidence>
<keyword evidence="9" id="KW-0732">Signal</keyword>
<evidence type="ECO:0000256" key="2">
    <source>
        <dbReference type="ARBA" id="ARBA00010472"/>
    </source>
</evidence>
<dbReference type="InterPro" id="IPR000691">
    <property type="entry name" value="Prot_inh_I16_SSI"/>
</dbReference>
<keyword evidence="4" id="KW-0964">Secreted</keyword>
<evidence type="ECO:0000256" key="4">
    <source>
        <dbReference type="ARBA" id="ARBA00022525"/>
    </source>
</evidence>
<dbReference type="GO" id="GO:0004867">
    <property type="term" value="F:serine-type endopeptidase inhibitor activity"/>
    <property type="evidence" value="ECO:0007669"/>
    <property type="project" value="UniProtKB-KW"/>
</dbReference>
<reference evidence="11 12" key="1">
    <citation type="submission" date="2020-08" db="EMBL/GenBank/DDBJ databases">
        <title>Sequencing the genomes of 1000 actinobacteria strains.</title>
        <authorList>
            <person name="Klenk H.-P."/>
        </authorList>
    </citation>
    <scope>NUCLEOTIDE SEQUENCE [LARGE SCALE GENOMIC DNA]</scope>
    <source>
        <strain evidence="11 12">DSM 44230</strain>
    </source>
</reference>
<keyword evidence="12" id="KW-1185">Reference proteome</keyword>
<evidence type="ECO:0000256" key="6">
    <source>
        <dbReference type="ARBA" id="ARBA00022900"/>
    </source>
</evidence>
<dbReference type="SUPFAM" id="SSF55399">
    <property type="entry name" value="Subtilisin inhibitor"/>
    <property type="match status" value="1"/>
</dbReference>
<dbReference type="RefSeq" id="WP_185002184.1">
    <property type="nucleotide sequence ID" value="NZ_BAAAUI010000056.1"/>
</dbReference>
<comment type="subcellular location">
    <subcellularLocation>
        <location evidence="1">Secreted</location>
    </subcellularLocation>
</comment>
<feature type="domain" description="Subtilisin inhibitor" evidence="10">
    <location>
        <begin position="30"/>
        <end position="117"/>
    </location>
</feature>
<evidence type="ECO:0000313" key="11">
    <source>
        <dbReference type="EMBL" id="MBB4676346.1"/>
    </source>
</evidence>
<gene>
    <name evidence="11" type="ORF">HNR67_002464</name>
</gene>
<dbReference type="Gene3D" id="3.30.350.10">
    <property type="entry name" value="Subtilisin inhibitor-like"/>
    <property type="match status" value="1"/>
</dbReference>
<keyword evidence="7" id="KW-1015">Disulfide bond</keyword>
<accession>A0A7W7C8A7</accession>
<sequence>MALGLTATLLPLAVVTAPTATATTATPRATSWLVLTSNPGEAPTRDARARTLTCEPAAGAHPQPAWSCHELKKTAGDFRRVNVGPQEPCYLIYAPITVTARGMWNGRPVTYQETFPNDCVLYQEKGPLFRF</sequence>
<evidence type="ECO:0000256" key="3">
    <source>
        <dbReference type="ARBA" id="ARBA00011738"/>
    </source>
</evidence>
<feature type="signal peptide" evidence="9">
    <location>
        <begin position="1"/>
        <end position="22"/>
    </location>
</feature>
<feature type="chain" id="PRO_5031440032" description="Subtilisin inhibitor domain-containing protein" evidence="9">
    <location>
        <begin position="23"/>
        <end position="131"/>
    </location>
</feature>
<evidence type="ECO:0000256" key="9">
    <source>
        <dbReference type="SAM" id="SignalP"/>
    </source>
</evidence>
<dbReference type="EMBL" id="JACHMH010000001">
    <property type="protein sequence ID" value="MBB4676346.1"/>
    <property type="molecule type" value="Genomic_DNA"/>
</dbReference>
<keyword evidence="6 8" id="KW-0722">Serine protease inhibitor</keyword>
<comment type="caution">
    <text evidence="11">The sequence shown here is derived from an EMBL/GenBank/DDBJ whole genome shotgun (WGS) entry which is preliminary data.</text>
</comment>